<feature type="compositionally biased region" description="Gly residues" evidence="1">
    <location>
        <begin position="50"/>
        <end position="85"/>
    </location>
</feature>
<accession>A0ABP5ILE9</accession>
<reference evidence="5" key="1">
    <citation type="journal article" date="2019" name="Int. J. Syst. Evol. Microbiol.">
        <title>The Global Catalogue of Microorganisms (GCM) 10K type strain sequencing project: providing services to taxonomists for standard genome sequencing and annotation.</title>
        <authorList>
            <consortium name="The Broad Institute Genomics Platform"/>
            <consortium name="The Broad Institute Genome Sequencing Center for Infectious Disease"/>
            <person name="Wu L."/>
            <person name="Ma J."/>
        </authorList>
    </citation>
    <scope>NUCLEOTIDE SEQUENCE [LARGE SCALE GENOMIC DNA]</scope>
    <source>
        <strain evidence="5">JCM 15478</strain>
    </source>
</reference>
<keyword evidence="5" id="KW-1185">Reference proteome</keyword>
<evidence type="ECO:0000256" key="2">
    <source>
        <dbReference type="SAM" id="SignalP"/>
    </source>
</evidence>
<dbReference type="RefSeq" id="WP_344534458.1">
    <property type="nucleotide sequence ID" value="NZ_BAAAPE010000022.1"/>
</dbReference>
<evidence type="ECO:0000259" key="3">
    <source>
        <dbReference type="Pfam" id="PF14016"/>
    </source>
</evidence>
<protein>
    <recommendedName>
        <fullName evidence="3">DUF4232 domain-containing protein</fullName>
    </recommendedName>
</protein>
<feature type="region of interest" description="Disordered" evidence="1">
    <location>
        <begin position="23"/>
        <end position="104"/>
    </location>
</feature>
<comment type="caution">
    <text evidence="4">The sequence shown here is derived from an EMBL/GenBank/DDBJ whole genome shotgun (WGS) entry which is preliminary data.</text>
</comment>
<dbReference type="EMBL" id="BAAAPE010000022">
    <property type="protein sequence ID" value="GAA2100325.1"/>
    <property type="molecule type" value="Genomic_DNA"/>
</dbReference>
<feature type="domain" description="DUF4232" evidence="3">
    <location>
        <begin position="108"/>
        <end position="216"/>
    </location>
</feature>
<dbReference type="PROSITE" id="PS51257">
    <property type="entry name" value="PROKAR_LIPOPROTEIN"/>
    <property type="match status" value="1"/>
</dbReference>
<dbReference type="Pfam" id="PF14016">
    <property type="entry name" value="DUF4232"/>
    <property type="match status" value="1"/>
</dbReference>
<feature type="chain" id="PRO_5045471943" description="DUF4232 domain-containing protein" evidence="2">
    <location>
        <begin position="23"/>
        <end position="239"/>
    </location>
</feature>
<dbReference type="Proteomes" id="UP001500016">
    <property type="component" value="Unassembled WGS sequence"/>
</dbReference>
<feature type="compositionally biased region" description="Low complexity" evidence="1">
    <location>
        <begin position="23"/>
        <end position="49"/>
    </location>
</feature>
<name>A0ABP5ILE9_9ACTN</name>
<sequence length="239" mass="23452">MKYTRTAAFAALGVAAALSLTACGGDDSGSDASGKSKTGSSSSSSSSSSSGGGSSDGGSSDGGSSDGGSGGSQAGGAKTGSGSGSGEDTEARAAKNGAGQDGQGVKYCETAGLSMTATDEGTDQESGNVVVTMTNTTGATCSVSGFPTVRLTDADHTTSAPLKRDNNQPRIAVLKPNEKAVFNISFDKSKGGEPNDSDPVELQVTPPHGKGFTKLHWPAGAIKGMSNATALVHPMHANP</sequence>
<evidence type="ECO:0000256" key="1">
    <source>
        <dbReference type="SAM" id="MobiDB-lite"/>
    </source>
</evidence>
<dbReference type="InterPro" id="IPR025326">
    <property type="entry name" value="DUF4232"/>
</dbReference>
<evidence type="ECO:0000313" key="5">
    <source>
        <dbReference type="Proteomes" id="UP001500016"/>
    </source>
</evidence>
<organism evidence="4 5">
    <name type="scientific">Streptomyces albiaxialis</name>
    <dbReference type="NCBI Taxonomy" id="329523"/>
    <lineage>
        <taxon>Bacteria</taxon>
        <taxon>Bacillati</taxon>
        <taxon>Actinomycetota</taxon>
        <taxon>Actinomycetes</taxon>
        <taxon>Kitasatosporales</taxon>
        <taxon>Streptomycetaceae</taxon>
        <taxon>Streptomyces</taxon>
    </lineage>
</organism>
<feature type="signal peptide" evidence="2">
    <location>
        <begin position="1"/>
        <end position="22"/>
    </location>
</feature>
<gene>
    <name evidence="4" type="ORF">GCM10009801_72770</name>
</gene>
<evidence type="ECO:0000313" key="4">
    <source>
        <dbReference type="EMBL" id="GAA2100325.1"/>
    </source>
</evidence>
<proteinExistence type="predicted"/>
<keyword evidence="2" id="KW-0732">Signal</keyword>